<protein>
    <submittedName>
        <fullName evidence="1">Os01g0880350 protein</fullName>
    </submittedName>
</protein>
<dbReference type="FunCoup" id="A0A0P0VB53">
    <property type="interactions" value="6"/>
</dbReference>
<dbReference type="PaxDb" id="39947-A0A0P0VB53"/>
<dbReference type="Proteomes" id="UP000059680">
    <property type="component" value="Chromosome 1"/>
</dbReference>
<evidence type="ECO:0000313" key="2">
    <source>
        <dbReference type="Proteomes" id="UP000059680"/>
    </source>
</evidence>
<feature type="non-terminal residue" evidence="1">
    <location>
        <position position="1"/>
    </location>
</feature>
<proteinExistence type="predicted"/>
<dbReference type="InParanoid" id="A0A0P0VB53"/>
<name>A0A0P0VB53_ORYSJ</name>
<reference evidence="1 2" key="3">
    <citation type="journal article" date="2013" name="Rice">
        <title>Improvement of the Oryza sativa Nipponbare reference genome using next generation sequence and optical map data.</title>
        <authorList>
            <person name="Kawahara Y."/>
            <person name="de la Bastide M."/>
            <person name="Hamilton J.P."/>
            <person name="Kanamori H."/>
            <person name="McCombie W.R."/>
            <person name="Ouyang S."/>
            <person name="Schwartz D.C."/>
            <person name="Tanaka T."/>
            <person name="Wu J."/>
            <person name="Zhou S."/>
            <person name="Childs K.L."/>
            <person name="Davidson R.M."/>
            <person name="Lin H."/>
            <person name="Quesada-Ocampo L."/>
            <person name="Vaillancourt B."/>
            <person name="Sakai H."/>
            <person name="Lee S.S."/>
            <person name="Kim J."/>
            <person name="Numa H."/>
            <person name="Itoh T."/>
            <person name="Buell C.R."/>
            <person name="Matsumoto T."/>
        </authorList>
    </citation>
    <scope>NUCLEOTIDE SEQUENCE [LARGE SCALE GENOMIC DNA]</scope>
    <source>
        <strain evidence="2">cv. Nipponbare</strain>
    </source>
</reference>
<reference evidence="2" key="1">
    <citation type="journal article" date="2005" name="Nature">
        <title>The map-based sequence of the rice genome.</title>
        <authorList>
            <consortium name="International rice genome sequencing project (IRGSP)"/>
            <person name="Matsumoto T."/>
            <person name="Wu J."/>
            <person name="Kanamori H."/>
            <person name="Katayose Y."/>
            <person name="Fujisawa M."/>
            <person name="Namiki N."/>
            <person name="Mizuno H."/>
            <person name="Yamamoto K."/>
            <person name="Antonio B.A."/>
            <person name="Baba T."/>
            <person name="Sakata K."/>
            <person name="Nagamura Y."/>
            <person name="Aoki H."/>
            <person name="Arikawa K."/>
            <person name="Arita K."/>
            <person name="Bito T."/>
            <person name="Chiden Y."/>
            <person name="Fujitsuka N."/>
            <person name="Fukunaka R."/>
            <person name="Hamada M."/>
            <person name="Harada C."/>
            <person name="Hayashi A."/>
            <person name="Hijishita S."/>
            <person name="Honda M."/>
            <person name="Hosokawa S."/>
            <person name="Ichikawa Y."/>
            <person name="Idonuma A."/>
            <person name="Iijima M."/>
            <person name="Ikeda M."/>
            <person name="Ikeno M."/>
            <person name="Ito K."/>
            <person name="Ito S."/>
            <person name="Ito T."/>
            <person name="Ito Y."/>
            <person name="Ito Y."/>
            <person name="Iwabuchi A."/>
            <person name="Kamiya K."/>
            <person name="Karasawa W."/>
            <person name="Kurita K."/>
            <person name="Katagiri S."/>
            <person name="Kikuta A."/>
            <person name="Kobayashi H."/>
            <person name="Kobayashi N."/>
            <person name="Machita K."/>
            <person name="Maehara T."/>
            <person name="Masukawa M."/>
            <person name="Mizubayashi T."/>
            <person name="Mukai Y."/>
            <person name="Nagasaki H."/>
            <person name="Nagata Y."/>
            <person name="Naito S."/>
            <person name="Nakashima M."/>
            <person name="Nakama Y."/>
            <person name="Nakamichi Y."/>
            <person name="Nakamura M."/>
            <person name="Meguro A."/>
            <person name="Negishi M."/>
            <person name="Ohta I."/>
            <person name="Ohta T."/>
            <person name="Okamoto M."/>
            <person name="Ono N."/>
            <person name="Saji S."/>
            <person name="Sakaguchi M."/>
            <person name="Sakai K."/>
            <person name="Shibata M."/>
            <person name="Shimokawa T."/>
            <person name="Song J."/>
            <person name="Takazaki Y."/>
            <person name="Terasawa K."/>
            <person name="Tsugane M."/>
            <person name="Tsuji K."/>
            <person name="Ueda S."/>
            <person name="Waki K."/>
            <person name="Yamagata H."/>
            <person name="Yamamoto M."/>
            <person name="Yamamoto S."/>
            <person name="Yamane H."/>
            <person name="Yoshiki S."/>
            <person name="Yoshihara R."/>
            <person name="Yukawa K."/>
            <person name="Zhong H."/>
            <person name="Yano M."/>
            <person name="Yuan Q."/>
            <person name="Ouyang S."/>
            <person name="Liu J."/>
            <person name="Jones K.M."/>
            <person name="Gansberger K."/>
            <person name="Moffat K."/>
            <person name="Hill J."/>
            <person name="Bera J."/>
            <person name="Fadrosh D."/>
            <person name="Jin S."/>
            <person name="Johri S."/>
            <person name="Kim M."/>
            <person name="Overton L."/>
            <person name="Reardon M."/>
            <person name="Tsitrin T."/>
            <person name="Vuong H."/>
            <person name="Weaver B."/>
            <person name="Ciecko A."/>
            <person name="Tallon L."/>
            <person name="Jackson J."/>
            <person name="Pai G."/>
            <person name="Aken S.V."/>
            <person name="Utterback T."/>
            <person name="Reidmuller S."/>
            <person name="Feldblyum T."/>
            <person name="Hsiao J."/>
            <person name="Zismann V."/>
            <person name="Iobst S."/>
            <person name="de Vazeille A.R."/>
            <person name="Buell C.R."/>
            <person name="Ying K."/>
            <person name="Li Y."/>
            <person name="Lu T."/>
            <person name="Huang Y."/>
            <person name="Zhao Q."/>
            <person name="Feng Q."/>
            <person name="Zhang L."/>
            <person name="Zhu J."/>
            <person name="Weng Q."/>
            <person name="Mu J."/>
            <person name="Lu Y."/>
            <person name="Fan D."/>
            <person name="Liu Y."/>
            <person name="Guan J."/>
            <person name="Zhang Y."/>
            <person name="Yu S."/>
            <person name="Liu X."/>
            <person name="Zhang Y."/>
            <person name="Hong G."/>
            <person name="Han B."/>
            <person name="Choisne N."/>
            <person name="Demange N."/>
            <person name="Orjeda G."/>
            <person name="Samain S."/>
            <person name="Cattolico L."/>
            <person name="Pelletier E."/>
            <person name="Couloux A."/>
            <person name="Segurens B."/>
            <person name="Wincker P."/>
            <person name="D'Hont A."/>
            <person name="Scarpelli C."/>
            <person name="Weissenbach J."/>
            <person name="Salanoubat M."/>
            <person name="Quetier F."/>
            <person name="Yu Y."/>
            <person name="Kim H.R."/>
            <person name="Rambo T."/>
            <person name="Currie J."/>
            <person name="Collura K."/>
            <person name="Luo M."/>
            <person name="Yang T."/>
            <person name="Ammiraju J.S.S."/>
            <person name="Engler F."/>
            <person name="Soderlund C."/>
            <person name="Wing R.A."/>
            <person name="Palmer L.E."/>
            <person name="de la Bastide M."/>
            <person name="Spiegel L."/>
            <person name="Nascimento L."/>
            <person name="Zutavern T."/>
            <person name="O'Shaughnessy A."/>
            <person name="Dike S."/>
            <person name="Dedhia N."/>
            <person name="Preston R."/>
            <person name="Balija V."/>
            <person name="McCombie W.R."/>
            <person name="Chow T."/>
            <person name="Chen H."/>
            <person name="Chung M."/>
            <person name="Chen C."/>
            <person name="Shaw J."/>
            <person name="Wu H."/>
            <person name="Hsiao K."/>
            <person name="Chao Y."/>
            <person name="Chu M."/>
            <person name="Cheng C."/>
            <person name="Hour A."/>
            <person name="Lee P."/>
            <person name="Lin S."/>
            <person name="Lin Y."/>
            <person name="Liou J."/>
            <person name="Liu S."/>
            <person name="Hsing Y."/>
            <person name="Raghuvanshi S."/>
            <person name="Mohanty A."/>
            <person name="Bharti A.K."/>
            <person name="Gaur A."/>
            <person name="Gupta V."/>
            <person name="Kumar D."/>
            <person name="Ravi V."/>
            <person name="Vij S."/>
            <person name="Kapur A."/>
            <person name="Khurana P."/>
            <person name="Khurana P."/>
            <person name="Khurana J.P."/>
            <person name="Tyagi A.K."/>
            <person name="Gaikwad K."/>
            <person name="Singh A."/>
            <person name="Dalal V."/>
            <person name="Srivastava S."/>
            <person name="Dixit A."/>
            <person name="Pal A.K."/>
            <person name="Ghazi I.A."/>
            <person name="Yadav M."/>
            <person name="Pandit A."/>
            <person name="Bhargava A."/>
            <person name="Sureshbabu K."/>
            <person name="Batra K."/>
            <person name="Sharma T.R."/>
            <person name="Mohapatra T."/>
            <person name="Singh N.K."/>
            <person name="Messing J."/>
            <person name="Nelson A.B."/>
            <person name="Fuks G."/>
            <person name="Kavchok S."/>
            <person name="Keizer G."/>
            <person name="Linton E."/>
            <person name="Llaca V."/>
            <person name="Song R."/>
            <person name="Tanyolac B."/>
            <person name="Young S."/>
            <person name="Ho-Il K."/>
            <person name="Hahn J.H."/>
            <person name="Sangsakoo G."/>
            <person name="Vanavichit A."/>
            <person name="de Mattos Luiz.A.T."/>
            <person name="Zimmer P.D."/>
            <person name="Malone G."/>
            <person name="Dellagostin O."/>
            <person name="de Oliveira A.C."/>
            <person name="Bevan M."/>
            <person name="Bancroft I."/>
            <person name="Minx P."/>
            <person name="Cordum H."/>
            <person name="Wilson R."/>
            <person name="Cheng Z."/>
            <person name="Jin W."/>
            <person name="Jiang J."/>
            <person name="Leong S.A."/>
            <person name="Iwama H."/>
            <person name="Gojobori T."/>
            <person name="Itoh T."/>
            <person name="Niimura Y."/>
            <person name="Fujii Y."/>
            <person name="Habara T."/>
            <person name="Sakai H."/>
            <person name="Sato Y."/>
            <person name="Wilson G."/>
            <person name="Kumar K."/>
            <person name="McCouch S."/>
            <person name="Juretic N."/>
            <person name="Hoen D."/>
            <person name="Wright S."/>
            <person name="Bruskiewich R."/>
            <person name="Bureau T."/>
            <person name="Miyao A."/>
            <person name="Hirochika H."/>
            <person name="Nishikawa T."/>
            <person name="Kadowaki K."/>
            <person name="Sugiura M."/>
            <person name="Burr B."/>
            <person name="Sasaki T."/>
        </authorList>
    </citation>
    <scope>NUCLEOTIDE SEQUENCE [LARGE SCALE GENOMIC DNA]</scope>
    <source>
        <strain evidence="2">cv. Nipponbare</strain>
    </source>
</reference>
<organism evidence="1 2">
    <name type="scientific">Oryza sativa subsp. japonica</name>
    <name type="common">Rice</name>
    <dbReference type="NCBI Taxonomy" id="39947"/>
    <lineage>
        <taxon>Eukaryota</taxon>
        <taxon>Viridiplantae</taxon>
        <taxon>Streptophyta</taxon>
        <taxon>Embryophyta</taxon>
        <taxon>Tracheophyta</taxon>
        <taxon>Spermatophyta</taxon>
        <taxon>Magnoliopsida</taxon>
        <taxon>Liliopsida</taxon>
        <taxon>Poales</taxon>
        <taxon>Poaceae</taxon>
        <taxon>BOP clade</taxon>
        <taxon>Oryzoideae</taxon>
        <taxon>Oryzeae</taxon>
        <taxon>Oryzinae</taxon>
        <taxon>Oryza</taxon>
        <taxon>Oryza sativa</taxon>
    </lineage>
</organism>
<dbReference type="Gramene" id="Os01t0880350-00">
    <property type="protein sequence ID" value="Os01t0880350-00"/>
    <property type="gene ID" value="Os01g0880350"/>
</dbReference>
<sequence length="231" mass="24664">PLVTLYEAGDAVHVDVVPGHLAAPPDPAPAGAVAAGAGALVLAVVERLEREVAVPRHPPARLHDLGERAADVHRARVLLPGPAQVDVVHVGLLPVQRHVVVAAVDDAAAEHDPRGLRRVGAPLRGDGVVLALLRAELPREDDEGGVAEDGGRVAEDEVDGARDAAPGVELPHGVRVQRVLVAQELHRVQHRAVARRPERHRLVRVGPGRVGDRQVARHEAVREHAWKQIRD</sequence>
<keyword evidence="2" id="KW-1185">Reference proteome</keyword>
<dbReference type="AlphaFoldDB" id="A0A0P0VB53"/>
<gene>
    <name evidence="1" type="ordered locus">Os01g0880350</name>
    <name evidence="1" type="ORF">OSNPB_010880350</name>
</gene>
<dbReference type="EMBL" id="AP014957">
    <property type="protein sequence ID" value="BAS75551.1"/>
    <property type="molecule type" value="Genomic_DNA"/>
</dbReference>
<accession>A0A0P0VB53</accession>
<reference evidence="1 2" key="2">
    <citation type="journal article" date="2013" name="Plant Cell Physiol.">
        <title>Rice Annotation Project Database (RAP-DB): an integrative and interactive database for rice genomics.</title>
        <authorList>
            <person name="Sakai H."/>
            <person name="Lee S.S."/>
            <person name="Tanaka T."/>
            <person name="Numa H."/>
            <person name="Kim J."/>
            <person name="Kawahara Y."/>
            <person name="Wakimoto H."/>
            <person name="Yang C.C."/>
            <person name="Iwamoto M."/>
            <person name="Abe T."/>
            <person name="Yamada Y."/>
            <person name="Muto A."/>
            <person name="Inokuchi H."/>
            <person name="Ikemura T."/>
            <person name="Matsumoto T."/>
            <person name="Sasaki T."/>
            <person name="Itoh T."/>
        </authorList>
    </citation>
    <scope>NUCLEOTIDE SEQUENCE [LARGE SCALE GENOMIC DNA]</scope>
    <source>
        <strain evidence="2">cv. Nipponbare</strain>
    </source>
</reference>
<evidence type="ECO:0000313" key="1">
    <source>
        <dbReference type="EMBL" id="BAS75551.1"/>
    </source>
</evidence>